<evidence type="ECO:0008006" key="8">
    <source>
        <dbReference type="Google" id="ProtNLM"/>
    </source>
</evidence>
<evidence type="ECO:0000256" key="5">
    <source>
        <dbReference type="SAM" id="SignalP"/>
    </source>
</evidence>
<dbReference type="AlphaFoldDB" id="A0A8R2H5S9"/>
<evidence type="ECO:0000256" key="2">
    <source>
        <dbReference type="ARBA" id="ARBA00022801"/>
    </source>
</evidence>
<evidence type="ECO:0000313" key="6">
    <source>
        <dbReference type="EnsemblMetazoa" id="XP_016660023.1"/>
    </source>
</evidence>
<keyword evidence="5" id="KW-0732">Signal</keyword>
<reference evidence="6" key="2">
    <citation type="submission" date="2022-06" db="UniProtKB">
        <authorList>
            <consortium name="EnsemblMetazoa"/>
        </authorList>
    </citation>
    <scope>IDENTIFICATION</scope>
</reference>
<sequence>MIYKSNKLLHVLILIWTHILNVSESTVSFYNHKNVIQFPKDFKLGCGSGAYQIEGAWNQDNKSRSIWDHYFHTEKILVHNPEVIHSTFKKKHTSFHRGTDIHDEDPTRSFSYVNGDVACDSYNKLDVDVNNLIELGVNTYRFSISWPRVLPNGDDRFVNEPGVNYYKSLIQKLLNKNITPVVIMYHWDLPNILQNLGGWSNPNIVGYFENYANFLFKTFGSQVKLWITINEPRFVAIAYGTETFAPNIGEVFNGIADYMAIRNALLSHAAAYKLYKKKYFAEQQGEISLCFDTAAYFPVNPDSAEDKECVSKVFDFSLGVFTQPLKNGTFPQSLLDQVARTDKHENISLKRIVEFTESEKQDLIRSYDFIAFNYYNSNKVRPMTEAEFKAEKYLLNKDLGVKLSSNADNMDDTFKGFTQVVEWFVKNLDNPKLFVTENGIYEKPNVDESEKKIKYHRGILTEIHKALNKGVVIKGYCVWSFMDSLEWTSGYFKKLFGIYSVDFNDPERPRTKKPSFEFFRKVFTTRTLPPV</sequence>
<dbReference type="SUPFAM" id="SSF51445">
    <property type="entry name" value="(Trans)glycosidases"/>
    <property type="match status" value="1"/>
</dbReference>
<keyword evidence="2" id="KW-0378">Hydrolase</keyword>
<keyword evidence="3" id="KW-0326">Glycosidase</keyword>
<evidence type="ECO:0000256" key="3">
    <source>
        <dbReference type="ARBA" id="ARBA00023295"/>
    </source>
</evidence>
<dbReference type="PANTHER" id="PTHR10353:SF36">
    <property type="entry name" value="LP05116P"/>
    <property type="match status" value="1"/>
</dbReference>
<dbReference type="RefSeq" id="XP_016660023.1">
    <property type="nucleotide sequence ID" value="XM_016804534.2"/>
</dbReference>
<dbReference type="GO" id="GO:0008422">
    <property type="term" value="F:beta-glucosidase activity"/>
    <property type="evidence" value="ECO:0007669"/>
    <property type="project" value="TreeGrafter"/>
</dbReference>
<dbReference type="GeneID" id="100159178"/>
<proteinExistence type="inferred from homology"/>
<evidence type="ECO:0000256" key="4">
    <source>
        <dbReference type="RuleBase" id="RU003690"/>
    </source>
</evidence>
<feature type="chain" id="PRO_5035770438" description="Myrosinase 1-like" evidence="5">
    <location>
        <begin position="26"/>
        <end position="531"/>
    </location>
</feature>
<evidence type="ECO:0000313" key="7">
    <source>
        <dbReference type="Proteomes" id="UP000007819"/>
    </source>
</evidence>
<accession>A0A8R2H5S9</accession>
<dbReference type="Proteomes" id="UP000007819">
    <property type="component" value="Chromosome A2"/>
</dbReference>
<dbReference type="Gene3D" id="3.20.20.80">
    <property type="entry name" value="Glycosidases"/>
    <property type="match status" value="1"/>
</dbReference>
<dbReference type="PANTHER" id="PTHR10353">
    <property type="entry name" value="GLYCOSYL HYDROLASE"/>
    <property type="match status" value="1"/>
</dbReference>
<protein>
    <recommendedName>
        <fullName evidence="8">Myrosinase 1-like</fullName>
    </recommendedName>
</protein>
<dbReference type="EnsemblMetazoa" id="XM_016804534.2">
    <property type="protein sequence ID" value="XP_016660023.1"/>
    <property type="gene ID" value="LOC100159178"/>
</dbReference>
<name>A0A8R2H5S9_ACYPI</name>
<dbReference type="OrthoDB" id="65569at2759"/>
<dbReference type="GO" id="GO:0005975">
    <property type="term" value="P:carbohydrate metabolic process"/>
    <property type="evidence" value="ECO:0007669"/>
    <property type="project" value="InterPro"/>
</dbReference>
<dbReference type="Pfam" id="PF00232">
    <property type="entry name" value="Glyco_hydro_1"/>
    <property type="match status" value="2"/>
</dbReference>
<feature type="signal peptide" evidence="5">
    <location>
        <begin position="1"/>
        <end position="25"/>
    </location>
</feature>
<reference evidence="7" key="1">
    <citation type="submission" date="2010-06" db="EMBL/GenBank/DDBJ databases">
        <authorList>
            <person name="Jiang H."/>
            <person name="Abraham K."/>
            <person name="Ali S."/>
            <person name="Alsbrooks S.L."/>
            <person name="Anim B.N."/>
            <person name="Anosike U.S."/>
            <person name="Attaway T."/>
            <person name="Bandaranaike D.P."/>
            <person name="Battles P.K."/>
            <person name="Bell S.N."/>
            <person name="Bell A.V."/>
            <person name="Beltran B."/>
            <person name="Bickham C."/>
            <person name="Bustamante Y."/>
            <person name="Caleb T."/>
            <person name="Canada A."/>
            <person name="Cardenas V."/>
            <person name="Carter K."/>
            <person name="Chacko J."/>
            <person name="Chandrabose M.N."/>
            <person name="Chavez D."/>
            <person name="Chavez A."/>
            <person name="Chen L."/>
            <person name="Chu H.-S."/>
            <person name="Claassen K.J."/>
            <person name="Cockrell R."/>
            <person name="Collins M."/>
            <person name="Cooper J.A."/>
            <person name="Cree A."/>
            <person name="Curry S.M."/>
            <person name="Da Y."/>
            <person name="Dao M.D."/>
            <person name="Das B."/>
            <person name="Davila M.-L."/>
            <person name="Davy-Carroll L."/>
            <person name="Denson S."/>
            <person name="Dinh H."/>
            <person name="Ebong V.E."/>
            <person name="Edwards J.R."/>
            <person name="Egan A."/>
            <person name="El-Daye J."/>
            <person name="Escobedo L."/>
            <person name="Fernandez S."/>
            <person name="Fernando P.R."/>
            <person name="Flagg N."/>
            <person name="Forbes L.D."/>
            <person name="Fowler R.G."/>
            <person name="Fu Q."/>
            <person name="Gabisi R.A."/>
            <person name="Ganer J."/>
            <person name="Garbino Pronczuk A."/>
            <person name="Garcia R.M."/>
            <person name="Garner T."/>
            <person name="Garrett T.E."/>
            <person name="Gonzalez D.A."/>
            <person name="Hamid H."/>
            <person name="Hawkins E.S."/>
            <person name="Hirani K."/>
            <person name="Hogues M.E."/>
            <person name="Hollins B."/>
            <person name="Hsiao C.-H."/>
            <person name="Jabil R."/>
            <person name="James M.L."/>
            <person name="Jhangiani S.N."/>
            <person name="Johnson B."/>
            <person name="Johnson Q."/>
            <person name="Joshi V."/>
            <person name="Kalu J.B."/>
            <person name="Kam C."/>
            <person name="Kashfia A."/>
            <person name="Keebler J."/>
            <person name="Kisamo H."/>
            <person name="Kovar C.L."/>
            <person name="Lago L.A."/>
            <person name="Lai C.-Y."/>
            <person name="Laidlaw J."/>
            <person name="Lara F."/>
            <person name="Le T.-K."/>
            <person name="Lee S.L."/>
            <person name="Legall F.H."/>
            <person name="Lemon S.J."/>
            <person name="Lewis L.R."/>
            <person name="Li B."/>
            <person name="Liu Y."/>
            <person name="Liu Y.-S."/>
            <person name="Lopez J."/>
            <person name="Lozado R.J."/>
            <person name="Lu J."/>
            <person name="Madu R.C."/>
            <person name="Maheshwari M."/>
            <person name="Maheshwari R."/>
            <person name="Malloy K."/>
            <person name="Martinez E."/>
            <person name="Mathew T."/>
            <person name="Mercado I.C."/>
            <person name="Mercado C."/>
            <person name="Meyer B."/>
            <person name="Montgomery K."/>
            <person name="Morgan M.B."/>
            <person name="Munidasa M."/>
            <person name="Nazareth L.V."/>
            <person name="Nelson J."/>
            <person name="Ng B.M."/>
            <person name="Nguyen N.B."/>
            <person name="Nguyen P.Q."/>
            <person name="Nguyen T."/>
            <person name="Obregon M."/>
            <person name="Okwuonu G.O."/>
            <person name="Onwere C.G."/>
            <person name="Orozco G."/>
            <person name="Parra A."/>
            <person name="Patel S."/>
            <person name="Patil S."/>
            <person name="Perez A."/>
            <person name="Perez Y."/>
            <person name="Pham C."/>
            <person name="Primus E.L."/>
            <person name="Pu L.-L."/>
            <person name="Puazo M."/>
            <person name="Qin X."/>
            <person name="Quiroz J.B."/>
            <person name="Reese J."/>
            <person name="Richards S."/>
            <person name="Rives C.M."/>
            <person name="Robberts R."/>
            <person name="Ruiz S.J."/>
            <person name="Ruiz M.J."/>
            <person name="Santibanez J."/>
            <person name="Schneider B.W."/>
            <person name="Sisson I."/>
            <person name="Smith M."/>
            <person name="Sodergren E."/>
            <person name="Song X.-Z."/>
            <person name="Song B.B."/>
            <person name="Summersgill H."/>
            <person name="Thelus R."/>
            <person name="Thornton R.D."/>
            <person name="Trejos Z.Y."/>
            <person name="Usmani K."/>
            <person name="Vattathil S."/>
            <person name="Villasana D."/>
            <person name="Walker D.L."/>
            <person name="Wang S."/>
            <person name="Wang K."/>
            <person name="White C.S."/>
            <person name="Williams A.C."/>
            <person name="Williamson J."/>
            <person name="Wilson K."/>
            <person name="Woghiren I.O."/>
            <person name="Woodworth J.R."/>
            <person name="Worley K.C."/>
            <person name="Wright R.A."/>
            <person name="Wu W."/>
            <person name="Young L."/>
            <person name="Zhang L."/>
            <person name="Zhang J."/>
            <person name="Zhu Y."/>
            <person name="Muzny D.M."/>
            <person name="Weinstock G."/>
            <person name="Gibbs R.A."/>
        </authorList>
    </citation>
    <scope>NUCLEOTIDE SEQUENCE [LARGE SCALE GENOMIC DNA]</scope>
    <source>
        <strain evidence="7">LSR1</strain>
    </source>
</reference>
<evidence type="ECO:0000256" key="1">
    <source>
        <dbReference type="ARBA" id="ARBA00010838"/>
    </source>
</evidence>
<dbReference type="PRINTS" id="PR00131">
    <property type="entry name" value="GLHYDRLASE1"/>
</dbReference>
<comment type="similarity">
    <text evidence="1 4">Belongs to the glycosyl hydrolase 1 family.</text>
</comment>
<dbReference type="InterPro" id="IPR001360">
    <property type="entry name" value="Glyco_hydro_1"/>
</dbReference>
<keyword evidence="7" id="KW-1185">Reference proteome</keyword>
<dbReference type="InterPro" id="IPR017853">
    <property type="entry name" value="GH"/>
</dbReference>
<organism evidence="6 7">
    <name type="scientific">Acyrthosiphon pisum</name>
    <name type="common">Pea aphid</name>
    <dbReference type="NCBI Taxonomy" id="7029"/>
    <lineage>
        <taxon>Eukaryota</taxon>
        <taxon>Metazoa</taxon>
        <taxon>Ecdysozoa</taxon>
        <taxon>Arthropoda</taxon>
        <taxon>Hexapoda</taxon>
        <taxon>Insecta</taxon>
        <taxon>Pterygota</taxon>
        <taxon>Neoptera</taxon>
        <taxon>Paraneoptera</taxon>
        <taxon>Hemiptera</taxon>
        <taxon>Sternorrhyncha</taxon>
        <taxon>Aphidomorpha</taxon>
        <taxon>Aphidoidea</taxon>
        <taxon>Aphididae</taxon>
        <taxon>Macrosiphini</taxon>
        <taxon>Acyrthosiphon</taxon>
    </lineage>
</organism>